<accession>A0A1M7THJ8</accession>
<keyword evidence="4 5" id="KW-0472">Membrane</keyword>
<sequence length="216" mass="22462">MIAERPMAEFLAAYAVFLALHLAPRVADLRARLIARLGRGRYVALYSALSVGALAWTISAALRAPTVELWPSGPETAAAAVALMLPASILLAAGAARPNPHSVSILPGAAPASPDGVAALTRHPLLWGLFLWALAHLIANGDAVAAMMFGGFALFALAGVAAFERRAPPRSGRLAARLRRAASPRLAVEAAAGAALWLALLRLHPALIGPDPLAWF</sequence>
<gene>
    <name evidence="7" type="ORF">SAMN05216200_106159</name>
</gene>
<protein>
    <submittedName>
        <fullName evidence="7">Uncharacterized membrane protein</fullName>
    </submittedName>
</protein>
<feature type="transmembrane region" description="Helical" evidence="5">
    <location>
        <begin position="117"/>
        <end position="138"/>
    </location>
</feature>
<keyword evidence="3 5" id="KW-1133">Transmembrane helix</keyword>
<name>A0A1M7THJ8_9RHOB</name>
<feature type="transmembrane region" description="Helical" evidence="5">
    <location>
        <begin position="76"/>
        <end position="96"/>
    </location>
</feature>
<feature type="transmembrane region" description="Helical" evidence="5">
    <location>
        <begin position="144"/>
        <end position="163"/>
    </location>
</feature>
<dbReference type="GO" id="GO:0016020">
    <property type="term" value="C:membrane"/>
    <property type="evidence" value="ECO:0007669"/>
    <property type="project" value="UniProtKB-SubCell"/>
</dbReference>
<dbReference type="EMBL" id="FRDL01000006">
    <property type="protein sequence ID" value="SHN70113.1"/>
    <property type="molecule type" value="Genomic_DNA"/>
</dbReference>
<comment type="subcellular location">
    <subcellularLocation>
        <location evidence="1">Membrane</location>
        <topology evidence="1">Multi-pass membrane protein</topology>
    </subcellularLocation>
</comment>
<evidence type="ECO:0000256" key="4">
    <source>
        <dbReference type="ARBA" id="ARBA00023136"/>
    </source>
</evidence>
<reference evidence="7 8" key="1">
    <citation type="submission" date="2016-12" db="EMBL/GenBank/DDBJ databases">
        <authorList>
            <person name="Song W.-J."/>
            <person name="Kurnit D.M."/>
        </authorList>
    </citation>
    <scope>NUCLEOTIDE SEQUENCE [LARGE SCALE GENOMIC DNA]</scope>
    <source>
        <strain evidence="7 8">CGMCC 1.10808</strain>
    </source>
</reference>
<evidence type="ECO:0000256" key="1">
    <source>
        <dbReference type="ARBA" id="ARBA00004141"/>
    </source>
</evidence>
<evidence type="ECO:0000313" key="8">
    <source>
        <dbReference type="Proteomes" id="UP000184066"/>
    </source>
</evidence>
<proteinExistence type="predicted"/>
<keyword evidence="2 5" id="KW-0812">Transmembrane</keyword>
<dbReference type="AlphaFoldDB" id="A0A1M7THJ8"/>
<feature type="transmembrane region" description="Helical" evidence="5">
    <location>
        <begin position="184"/>
        <end position="203"/>
    </location>
</feature>
<feature type="transmembrane region" description="Helical" evidence="5">
    <location>
        <begin position="6"/>
        <end position="23"/>
    </location>
</feature>
<evidence type="ECO:0000256" key="2">
    <source>
        <dbReference type="ARBA" id="ARBA00022692"/>
    </source>
</evidence>
<evidence type="ECO:0000256" key="5">
    <source>
        <dbReference type="SAM" id="Phobius"/>
    </source>
</evidence>
<dbReference type="RefSeq" id="WP_177174502.1">
    <property type="nucleotide sequence ID" value="NZ_FOHL01000006.1"/>
</dbReference>
<evidence type="ECO:0000256" key="3">
    <source>
        <dbReference type="ARBA" id="ARBA00022989"/>
    </source>
</evidence>
<evidence type="ECO:0000313" key="7">
    <source>
        <dbReference type="EMBL" id="SHN70113.1"/>
    </source>
</evidence>
<dbReference type="Pfam" id="PF07298">
    <property type="entry name" value="NnrU"/>
    <property type="match status" value="1"/>
</dbReference>
<feature type="domain" description="NnrU" evidence="6">
    <location>
        <begin position="10"/>
        <end position="212"/>
    </location>
</feature>
<evidence type="ECO:0000259" key="6">
    <source>
        <dbReference type="Pfam" id="PF07298"/>
    </source>
</evidence>
<dbReference type="Proteomes" id="UP000184066">
    <property type="component" value="Unassembled WGS sequence"/>
</dbReference>
<keyword evidence="8" id="KW-1185">Reference proteome</keyword>
<dbReference type="STRING" id="1189325.SAMN04488119_10644"/>
<organism evidence="7 8">
    <name type="scientific">Oceanicella actignis</name>
    <dbReference type="NCBI Taxonomy" id="1189325"/>
    <lineage>
        <taxon>Bacteria</taxon>
        <taxon>Pseudomonadati</taxon>
        <taxon>Pseudomonadota</taxon>
        <taxon>Alphaproteobacteria</taxon>
        <taxon>Rhodobacterales</taxon>
        <taxon>Paracoccaceae</taxon>
        <taxon>Oceanicella</taxon>
    </lineage>
</organism>
<dbReference type="InterPro" id="IPR009915">
    <property type="entry name" value="NnrU_dom"/>
</dbReference>
<feature type="transmembrane region" description="Helical" evidence="5">
    <location>
        <begin position="43"/>
        <end position="64"/>
    </location>
</feature>